<dbReference type="EMBL" id="LZYB01000001">
    <property type="protein sequence ID" value="OBV12515.1"/>
    <property type="molecule type" value="Genomic_DNA"/>
</dbReference>
<feature type="transmembrane region" description="Helical" evidence="1">
    <location>
        <begin position="39"/>
        <end position="57"/>
    </location>
</feature>
<organism evidence="2 3">
    <name type="scientific">Erythrobacter dokdonensis DSW-74</name>
    <dbReference type="NCBI Taxonomy" id="1300349"/>
    <lineage>
        <taxon>Bacteria</taxon>
        <taxon>Pseudomonadati</taxon>
        <taxon>Pseudomonadota</taxon>
        <taxon>Alphaproteobacteria</taxon>
        <taxon>Sphingomonadales</taxon>
        <taxon>Erythrobacteraceae</taxon>
        <taxon>Erythrobacter/Porphyrobacter group</taxon>
        <taxon>Erythrobacter</taxon>
    </lineage>
</organism>
<feature type="transmembrane region" description="Helical" evidence="1">
    <location>
        <begin position="12"/>
        <end position="33"/>
    </location>
</feature>
<dbReference type="STRING" id="1300349.I603_0646"/>
<dbReference type="RefSeq" id="WP_068862323.1">
    <property type="nucleotide sequence ID" value="NZ_LZYB01000001.1"/>
</dbReference>
<accession>A0A1A7BMX3</accession>
<keyword evidence="1" id="KW-0812">Transmembrane</keyword>
<evidence type="ECO:0000256" key="1">
    <source>
        <dbReference type="SAM" id="Phobius"/>
    </source>
</evidence>
<evidence type="ECO:0000313" key="3">
    <source>
        <dbReference type="Proteomes" id="UP000092484"/>
    </source>
</evidence>
<keyword evidence="1" id="KW-1133">Transmembrane helix</keyword>
<name>A0A1A7BMX3_9SPHN</name>
<proteinExistence type="predicted"/>
<dbReference type="AlphaFoldDB" id="A0A1A7BMX3"/>
<keyword evidence="1" id="KW-0472">Membrane</keyword>
<gene>
    <name evidence="2" type="ORF">I603_0646</name>
</gene>
<evidence type="ECO:0000313" key="2">
    <source>
        <dbReference type="EMBL" id="OBV12515.1"/>
    </source>
</evidence>
<protein>
    <submittedName>
        <fullName evidence="2">Uncharacterized protein</fullName>
    </submittedName>
</protein>
<comment type="caution">
    <text evidence="2">The sequence shown here is derived from an EMBL/GenBank/DDBJ whole genome shotgun (WGS) entry which is preliminary data.</text>
</comment>
<sequence>MSDAFTRAVARFTPHFLIAFFVLAIGGTVATNGPVIDNLFYGSWLLIAAALLTRLDIYMEARS</sequence>
<dbReference type="Proteomes" id="UP000092484">
    <property type="component" value="Unassembled WGS sequence"/>
</dbReference>
<keyword evidence="3" id="KW-1185">Reference proteome</keyword>
<reference evidence="2 3" key="1">
    <citation type="submission" date="2016-06" db="EMBL/GenBank/DDBJ databases">
        <title>Genome sequence of Porphyrobacter dokdonensis DSW-74.</title>
        <authorList>
            <person name="Kim J.F."/>
            <person name="Song J.Y."/>
        </authorList>
    </citation>
    <scope>NUCLEOTIDE SEQUENCE [LARGE SCALE GENOMIC DNA]</scope>
    <source>
        <strain evidence="2 3">DSW-74</strain>
    </source>
</reference>